<geneLocation type="plasmid" evidence="1 2">
    <name>pSC2</name>
</geneLocation>
<dbReference type="KEGG" id="ppm:PPSC2_25845"/>
<dbReference type="EMBL" id="CP002214">
    <property type="protein sequence ID" value="ADO59870.1"/>
    <property type="molecule type" value="Genomic_DNA"/>
</dbReference>
<dbReference type="AlphaFoldDB" id="E3EKW5"/>
<name>E3EKW5_PAEPS</name>
<protein>
    <submittedName>
        <fullName evidence="1">Uncharacterized protein</fullName>
    </submittedName>
</protein>
<organism evidence="1 2">
    <name type="scientific">Paenibacillus polymyxa (strain SC2)</name>
    <name type="common">Bacillus polymyxa</name>
    <dbReference type="NCBI Taxonomy" id="886882"/>
    <lineage>
        <taxon>Bacteria</taxon>
        <taxon>Bacillati</taxon>
        <taxon>Bacillota</taxon>
        <taxon>Bacilli</taxon>
        <taxon>Bacillales</taxon>
        <taxon>Paenibacillaceae</taxon>
        <taxon>Paenibacillus</taxon>
    </lineage>
</organism>
<reference evidence="1 2" key="1">
    <citation type="journal article" date="2011" name="J. Bacteriol.">
        <title>Complete genome sequence of Paenibacillus polymyxa SC2, a strain of plant growth-promoting Rhizobacterium with broad-spectrum antimicrobial activity.</title>
        <authorList>
            <person name="Ma M."/>
            <person name="Wang C."/>
            <person name="Ding Y."/>
            <person name="Li L."/>
            <person name="Shen D."/>
            <person name="Jiang X."/>
            <person name="Guan D."/>
            <person name="Cao F."/>
            <person name="Chen H."/>
            <person name="Feng R."/>
            <person name="Wang X."/>
            <person name="Ge Y."/>
            <person name="Yao L."/>
            <person name="Bing X."/>
            <person name="Yang X."/>
            <person name="Li J."/>
            <person name="Du B."/>
        </authorList>
    </citation>
    <scope>NUCLEOTIDE SEQUENCE [LARGE SCALE GENOMIC DNA]</scope>
    <source>
        <strain evidence="1 2">SC2</strain>
        <plasmid evidence="2">pSC2</plasmid>
    </source>
</reference>
<sequence length="69" mass="8100">MMYVQCSLISDCLVDVRWLPEKFAKIGQSIIVKETGRAWVVRNTYSKANEKQVIQMRDLHKHHRKGTDI</sequence>
<dbReference type="HOGENOM" id="CLU_2772065_0_0_9"/>
<gene>
    <name evidence="1" type="ORF">PPSC2_25845</name>
</gene>
<evidence type="ECO:0000313" key="2">
    <source>
        <dbReference type="Proteomes" id="UP000006868"/>
    </source>
</evidence>
<dbReference type="Proteomes" id="UP000006868">
    <property type="component" value="Plasmid pSC2"/>
</dbReference>
<proteinExistence type="predicted"/>
<keyword evidence="1" id="KW-0614">Plasmid</keyword>
<dbReference type="OrthoDB" id="7996995at2"/>
<dbReference type="PATRIC" id="fig|886882.15.peg.5429"/>
<dbReference type="RefSeq" id="WP_013386284.1">
    <property type="nucleotide sequence ID" value="NC_014628.2"/>
</dbReference>
<evidence type="ECO:0000313" key="1">
    <source>
        <dbReference type="EMBL" id="ADO59870.1"/>
    </source>
</evidence>
<accession>E3EKW5</accession>